<gene>
    <name evidence="2" type="ORF">Abor_022_033</name>
    <name evidence="1" type="ORF">AcetOrient_orf04178</name>
</gene>
<sequence length="254" mass="27891">MSEFTPSAPVGSVPVSPDYKPLLGRKTPVIALVGSDGSGKTTVGEALLAWMREQTPTQLCHLGKQTGSWGRAIARVPLVGRKVDNGIAKKASNTRREKGAGSLTALVIFVLSMRRLVRFRKMRRLHKEGYTILTDRYPQAVIPGPMDGPGLVARTPKNGFVKFLTQIEQKIYEHMATFRPDIVLRLNVDLQTALARKPDHRPDALKQKVADVPRLTFNGAPIVELDATQPLEQVLATARTHVAAVLKAYECVQV</sequence>
<name>A0A2Z5ZK02_9PROT</name>
<dbReference type="KEGG" id="aot:AcetOri_orf04178"/>
<dbReference type="SUPFAM" id="SSF52540">
    <property type="entry name" value="P-loop containing nucleoside triphosphate hydrolases"/>
    <property type="match status" value="1"/>
</dbReference>
<dbReference type="GeneID" id="76204600"/>
<evidence type="ECO:0000313" key="3">
    <source>
        <dbReference type="Proteomes" id="UP000032670"/>
    </source>
</evidence>
<dbReference type="STRING" id="1231341.Abor_022_033"/>
<evidence type="ECO:0000313" key="2">
    <source>
        <dbReference type="EMBL" id="GAN66456.1"/>
    </source>
</evidence>
<keyword evidence="3" id="KW-1185">Reference proteome</keyword>
<proteinExistence type="predicted"/>
<accession>A0A2Z5ZK02</accession>
<dbReference type="EMBL" id="BAMX01000022">
    <property type="protein sequence ID" value="GAN66456.1"/>
    <property type="molecule type" value="Genomic_DNA"/>
</dbReference>
<keyword evidence="1" id="KW-0378">Hydrolase</keyword>
<dbReference type="EMBL" id="AP018515">
    <property type="protein sequence ID" value="BBC81092.1"/>
    <property type="molecule type" value="Genomic_DNA"/>
</dbReference>
<evidence type="ECO:0000313" key="4">
    <source>
        <dbReference type="Proteomes" id="UP000270034"/>
    </source>
</evidence>
<dbReference type="CDD" id="cd01672">
    <property type="entry name" value="TMPK"/>
    <property type="match status" value="1"/>
</dbReference>
<organism evidence="1 4">
    <name type="scientific">Acetobacter orientalis</name>
    <dbReference type="NCBI Taxonomy" id="146474"/>
    <lineage>
        <taxon>Bacteria</taxon>
        <taxon>Pseudomonadati</taxon>
        <taxon>Pseudomonadota</taxon>
        <taxon>Alphaproteobacteria</taxon>
        <taxon>Acetobacterales</taxon>
        <taxon>Acetobacteraceae</taxon>
        <taxon>Acetobacter</taxon>
    </lineage>
</organism>
<dbReference type="Proteomes" id="UP000032670">
    <property type="component" value="Unassembled WGS sequence"/>
</dbReference>
<dbReference type="AlphaFoldDB" id="A0A2Z5ZK02"/>
<dbReference type="InterPro" id="IPR027417">
    <property type="entry name" value="P-loop_NTPase"/>
</dbReference>
<dbReference type="Proteomes" id="UP000270034">
    <property type="component" value="Chromosome"/>
</dbReference>
<accession>A0A0D6NM64</accession>
<evidence type="ECO:0000313" key="1">
    <source>
        <dbReference type="EMBL" id="BBC81092.1"/>
    </source>
</evidence>
<dbReference type="Gene3D" id="3.40.50.300">
    <property type="entry name" value="P-loop containing nucleotide triphosphate hydrolases"/>
    <property type="match status" value="1"/>
</dbReference>
<reference evidence="2 3" key="1">
    <citation type="submission" date="2012-11" db="EMBL/GenBank/DDBJ databases">
        <title>Whole genome sequence of Acetobacter orientalis 21F-2.</title>
        <authorList>
            <person name="Azuma Y."/>
            <person name="Higashiura N."/>
            <person name="Hirakawa H."/>
            <person name="Matsushita K."/>
        </authorList>
    </citation>
    <scope>NUCLEOTIDE SEQUENCE [LARGE SCALE GENOMIC DNA]</scope>
    <source>
        <strain evidence="2 3">21F-2</strain>
    </source>
</reference>
<dbReference type="RefSeq" id="WP_232015024.1">
    <property type="nucleotide sequence ID" value="NZ_BAMX01000022.1"/>
</dbReference>
<dbReference type="GO" id="GO:0016787">
    <property type="term" value="F:hydrolase activity"/>
    <property type="evidence" value="ECO:0007669"/>
    <property type="project" value="UniProtKB-KW"/>
</dbReference>
<reference evidence="1 4" key="2">
    <citation type="submission" date="2018-02" db="EMBL/GenBank/DDBJ databases">
        <title>Acetobacter orientalis genome.</title>
        <authorList>
            <person name="Nakashima N."/>
            <person name="Tamura T."/>
        </authorList>
    </citation>
    <scope>NUCLEOTIDE SEQUENCE [LARGE SCALE GENOMIC DNA]</scope>
    <source>
        <strain evidence="1 4">FAN1</strain>
    </source>
</reference>
<protein>
    <submittedName>
        <fullName evidence="1">Nucleoside triphosphate hydrolase</fullName>
    </submittedName>
</protein>